<reference evidence="3 4" key="1">
    <citation type="submission" date="2009-11" db="EMBL/GenBank/DDBJ databases">
        <title>Annotation of Allomyces macrogynus ATCC 38327.</title>
        <authorList>
            <consortium name="The Broad Institute Genome Sequencing Platform"/>
            <person name="Russ C."/>
            <person name="Cuomo C."/>
            <person name="Burger G."/>
            <person name="Gray M.W."/>
            <person name="Holland P.W.H."/>
            <person name="King N."/>
            <person name="Lang F.B.F."/>
            <person name="Roger A.J."/>
            <person name="Ruiz-Trillo I."/>
            <person name="Young S.K."/>
            <person name="Zeng Q."/>
            <person name="Gargeya S."/>
            <person name="Fitzgerald M."/>
            <person name="Haas B."/>
            <person name="Abouelleil A."/>
            <person name="Alvarado L."/>
            <person name="Arachchi H.M."/>
            <person name="Berlin A."/>
            <person name="Chapman S.B."/>
            <person name="Gearin G."/>
            <person name="Goldberg J."/>
            <person name="Griggs A."/>
            <person name="Gujja S."/>
            <person name="Hansen M."/>
            <person name="Heiman D."/>
            <person name="Howarth C."/>
            <person name="Larimer J."/>
            <person name="Lui A."/>
            <person name="MacDonald P.J.P."/>
            <person name="McCowen C."/>
            <person name="Montmayeur A."/>
            <person name="Murphy C."/>
            <person name="Neiman D."/>
            <person name="Pearson M."/>
            <person name="Priest M."/>
            <person name="Roberts A."/>
            <person name="Saif S."/>
            <person name="Shea T."/>
            <person name="Sisk P."/>
            <person name="Stolte C."/>
            <person name="Sykes S."/>
            <person name="Wortman J."/>
            <person name="Nusbaum C."/>
            <person name="Birren B."/>
        </authorList>
    </citation>
    <scope>NUCLEOTIDE SEQUENCE [LARGE SCALE GENOMIC DNA]</scope>
    <source>
        <strain evidence="3 4">ATCC 38327</strain>
    </source>
</reference>
<keyword evidence="2" id="KW-0472">Membrane</keyword>
<feature type="region of interest" description="Disordered" evidence="1">
    <location>
        <begin position="263"/>
        <end position="282"/>
    </location>
</feature>
<evidence type="ECO:0000313" key="4">
    <source>
        <dbReference type="Proteomes" id="UP000054350"/>
    </source>
</evidence>
<feature type="region of interest" description="Disordered" evidence="1">
    <location>
        <begin position="445"/>
        <end position="480"/>
    </location>
</feature>
<protein>
    <submittedName>
        <fullName evidence="3">Uncharacterized protein</fullName>
    </submittedName>
</protein>
<organism evidence="3 4">
    <name type="scientific">Allomyces macrogynus (strain ATCC 38327)</name>
    <name type="common">Allomyces javanicus var. macrogynus</name>
    <dbReference type="NCBI Taxonomy" id="578462"/>
    <lineage>
        <taxon>Eukaryota</taxon>
        <taxon>Fungi</taxon>
        <taxon>Fungi incertae sedis</taxon>
        <taxon>Blastocladiomycota</taxon>
        <taxon>Blastocladiomycetes</taxon>
        <taxon>Blastocladiales</taxon>
        <taxon>Blastocladiaceae</taxon>
        <taxon>Allomyces</taxon>
    </lineage>
</organism>
<proteinExistence type="predicted"/>
<keyword evidence="4" id="KW-1185">Reference proteome</keyword>
<feature type="compositionally biased region" description="Low complexity" evidence="1">
    <location>
        <begin position="263"/>
        <end position="272"/>
    </location>
</feature>
<gene>
    <name evidence="3" type="ORF">AMAG_03632</name>
</gene>
<keyword evidence="2" id="KW-0812">Transmembrane</keyword>
<dbReference type="VEuPathDB" id="FungiDB:AMAG_03632"/>
<sequence>MATLRGASGPVPTARIDLADALWWPDQATSTSTPSSADEDQMALLGDILDTALLDEVQSNNVFTAAGTNATAAATATATATPIIWGNDSSLPFAALGFIPVRLSYCHARTKACRGTAGLDAVIGARPNGRPAYDLASVSTLANASAATATTTTANAAVVTPGVGSVGERASVLRGVRCIDTAQCPVGVCADFAGQCLVDRPLYLMSQGTAKWAAVLSDGSEDDGVVWSPWVWVGIAAGALAAVAALVLTVRYWRRKSRRAAAAAPSVSDSASETNSKTDLDPSKMVDVRHLSIADSDLTRVNPTTVPAATVAAPKSMTVSSTPVVAPLPVDTPSTSTSPTAASADTPIGFRRTRPPPIVTSPGSVASNSVLSPTLTDTSRVSYVADALRWSYMDAGASPRRSSLFLAADATRRGSDASDNLWRDVAFAAAGSRRPGSGLATSMVAVGSGTGGGGKKELAVPGARMRRPSALSSVDEADVA</sequence>
<name>A0A0L0S9Q7_ALLM3</name>
<accession>A0A0L0S9Q7</accession>
<dbReference type="Proteomes" id="UP000054350">
    <property type="component" value="Unassembled WGS sequence"/>
</dbReference>
<feature type="compositionally biased region" description="Low complexity" evidence="1">
    <location>
        <begin position="331"/>
        <end position="347"/>
    </location>
</feature>
<feature type="transmembrane region" description="Helical" evidence="2">
    <location>
        <begin position="230"/>
        <end position="250"/>
    </location>
</feature>
<reference evidence="4" key="2">
    <citation type="submission" date="2009-11" db="EMBL/GenBank/DDBJ databases">
        <title>The Genome Sequence of Allomyces macrogynus strain ATCC 38327.</title>
        <authorList>
            <consortium name="The Broad Institute Genome Sequencing Platform"/>
            <person name="Russ C."/>
            <person name="Cuomo C."/>
            <person name="Shea T."/>
            <person name="Young S.K."/>
            <person name="Zeng Q."/>
            <person name="Koehrsen M."/>
            <person name="Haas B."/>
            <person name="Borodovsky M."/>
            <person name="Guigo R."/>
            <person name="Alvarado L."/>
            <person name="Berlin A."/>
            <person name="Borenstein D."/>
            <person name="Chen Z."/>
            <person name="Engels R."/>
            <person name="Freedman E."/>
            <person name="Gellesch M."/>
            <person name="Goldberg J."/>
            <person name="Griggs A."/>
            <person name="Gujja S."/>
            <person name="Heiman D."/>
            <person name="Hepburn T."/>
            <person name="Howarth C."/>
            <person name="Jen D."/>
            <person name="Larson L."/>
            <person name="Lewis B."/>
            <person name="Mehta T."/>
            <person name="Park D."/>
            <person name="Pearson M."/>
            <person name="Roberts A."/>
            <person name="Saif S."/>
            <person name="Shenoy N."/>
            <person name="Sisk P."/>
            <person name="Stolte C."/>
            <person name="Sykes S."/>
            <person name="Walk T."/>
            <person name="White J."/>
            <person name="Yandava C."/>
            <person name="Burger G."/>
            <person name="Gray M.W."/>
            <person name="Holland P.W.H."/>
            <person name="King N."/>
            <person name="Lang F.B.F."/>
            <person name="Roger A.J."/>
            <person name="Ruiz-Trillo I."/>
            <person name="Lander E."/>
            <person name="Nusbaum C."/>
        </authorList>
    </citation>
    <scope>NUCLEOTIDE SEQUENCE [LARGE SCALE GENOMIC DNA]</scope>
    <source>
        <strain evidence="4">ATCC 38327</strain>
    </source>
</reference>
<dbReference type="EMBL" id="GG745334">
    <property type="protein sequence ID" value="KNE59333.1"/>
    <property type="molecule type" value="Genomic_DNA"/>
</dbReference>
<evidence type="ECO:0000256" key="1">
    <source>
        <dbReference type="SAM" id="MobiDB-lite"/>
    </source>
</evidence>
<dbReference type="AlphaFoldDB" id="A0A0L0S9Q7"/>
<evidence type="ECO:0000256" key="2">
    <source>
        <dbReference type="SAM" id="Phobius"/>
    </source>
</evidence>
<feature type="region of interest" description="Disordered" evidence="1">
    <location>
        <begin position="329"/>
        <end position="366"/>
    </location>
</feature>
<keyword evidence="2" id="KW-1133">Transmembrane helix</keyword>
<evidence type="ECO:0000313" key="3">
    <source>
        <dbReference type="EMBL" id="KNE59333.1"/>
    </source>
</evidence>